<dbReference type="EMBL" id="OY731401">
    <property type="protein sequence ID" value="CAJ1947580.1"/>
    <property type="molecule type" value="Genomic_DNA"/>
</dbReference>
<dbReference type="Proteomes" id="UP001189624">
    <property type="component" value="Chromosome 4"/>
</dbReference>
<dbReference type="AlphaFoldDB" id="A0AA86VAJ3"/>
<protein>
    <submittedName>
        <fullName evidence="2">Uncharacterized protein</fullName>
    </submittedName>
</protein>
<feature type="region of interest" description="Disordered" evidence="1">
    <location>
        <begin position="1"/>
        <end position="30"/>
    </location>
</feature>
<reference evidence="2" key="1">
    <citation type="submission" date="2023-10" db="EMBL/GenBank/DDBJ databases">
        <authorList>
            <person name="Domelevo Entfellner J.-B."/>
        </authorList>
    </citation>
    <scope>NUCLEOTIDE SEQUENCE</scope>
</reference>
<evidence type="ECO:0000313" key="3">
    <source>
        <dbReference type="Proteomes" id="UP001189624"/>
    </source>
</evidence>
<name>A0AA86VAJ3_9FABA</name>
<accession>A0AA86VAJ3</accession>
<sequence>GLHLEFEKQRQRKSGEKMMPLKRDKGLKRQHQHVAVEYSAQQTYLAQDSLMPKHAMHRTLRFVDWCNVKILQDLCPMLLTRVAVWLRKVDGVRCVLIGAWRTRALTRDYDAR</sequence>
<feature type="compositionally biased region" description="Basic and acidic residues" evidence="1">
    <location>
        <begin position="1"/>
        <end position="24"/>
    </location>
</feature>
<evidence type="ECO:0000256" key="1">
    <source>
        <dbReference type="SAM" id="MobiDB-lite"/>
    </source>
</evidence>
<gene>
    <name evidence="2" type="ORF">AYBTSS11_LOCUS12734</name>
</gene>
<organism evidence="2 3">
    <name type="scientific">Sphenostylis stenocarpa</name>
    <dbReference type="NCBI Taxonomy" id="92480"/>
    <lineage>
        <taxon>Eukaryota</taxon>
        <taxon>Viridiplantae</taxon>
        <taxon>Streptophyta</taxon>
        <taxon>Embryophyta</taxon>
        <taxon>Tracheophyta</taxon>
        <taxon>Spermatophyta</taxon>
        <taxon>Magnoliopsida</taxon>
        <taxon>eudicotyledons</taxon>
        <taxon>Gunneridae</taxon>
        <taxon>Pentapetalae</taxon>
        <taxon>rosids</taxon>
        <taxon>fabids</taxon>
        <taxon>Fabales</taxon>
        <taxon>Fabaceae</taxon>
        <taxon>Papilionoideae</taxon>
        <taxon>50 kb inversion clade</taxon>
        <taxon>NPAAA clade</taxon>
        <taxon>indigoferoid/millettioid clade</taxon>
        <taxon>Phaseoleae</taxon>
        <taxon>Sphenostylis</taxon>
    </lineage>
</organism>
<feature type="non-terminal residue" evidence="2">
    <location>
        <position position="1"/>
    </location>
</feature>
<keyword evidence="3" id="KW-1185">Reference proteome</keyword>
<dbReference type="Gramene" id="rna-AYBTSS11_LOCUS12734">
    <property type="protein sequence ID" value="CAJ1947580.1"/>
    <property type="gene ID" value="gene-AYBTSS11_LOCUS12734"/>
</dbReference>
<evidence type="ECO:0000313" key="2">
    <source>
        <dbReference type="EMBL" id="CAJ1947580.1"/>
    </source>
</evidence>
<proteinExistence type="predicted"/>